<dbReference type="KEGG" id="fpf:DCC35_04530"/>
<evidence type="ECO:0000256" key="1">
    <source>
        <dbReference type="ARBA" id="ARBA00012404"/>
    </source>
</evidence>
<dbReference type="PROSITE" id="PS51168">
    <property type="entry name" value="CHORISMATE_MUT_2"/>
    <property type="match status" value="1"/>
</dbReference>
<dbReference type="GO" id="GO:0046417">
    <property type="term" value="P:chorismate metabolic process"/>
    <property type="evidence" value="ECO:0007669"/>
    <property type="project" value="InterPro"/>
</dbReference>
<dbReference type="SMART" id="SM00830">
    <property type="entry name" value="CM_2"/>
    <property type="match status" value="1"/>
</dbReference>
<reference evidence="4 5" key="1">
    <citation type="submission" date="2018-04" db="EMBL/GenBank/DDBJ databases">
        <title>Complete genome uncultured novel isolate.</title>
        <authorList>
            <person name="Merlino G."/>
        </authorList>
    </citation>
    <scope>NUCLEOTIDE SEQUENCE [LARGE SCALE GENOMIC DNA]</scope>
    <source>
        <strain evidence="5">R1DC9</strain>
    </source>
</reference>
<evidence type="ECO:0000256" key="2">
    <source>
        <dbReference type="ARBA" id="ARBA00022679"/>
    </source>
</evidence>
<name>A0A4D7JT00_9BACT</name>
<dbReference type="GO" id="GO:0016740">
    <property type="term" value="F:transferase activity"/>
    <property type="evidence" value="ECO:0007669"/>
    <property type="project" value="UniProtKB-KW"/>
</dbReference>
<gene>
    <name evidence="4" type="ORF">DCC35_04530</name>
</gene>
<dbReference type="GO" id="GO:0004106">
    <property type="term" value="F:chorismate mutase activity"/>
    <property type="evidence" value="ECO:0007669"/>
    <property type="project" value="UniProtKB-EC"/>
</dbReference>
<dbReference type="Gene3D" id="3.20.20.70">
    <property type="entry name" value="Aldolase class I"/>
    <property type="match status" value="1"/>
</dbReference>
<dbReference type="Gene3D" id="1.20.59.10">
    <property type="entry name" value="Chorismate mutase"/>
    <property type="match status" value="1"/>
</dbReference>
<keyword evidence="5" id="KW-1185">Reference proteome</keyword>
<dbReference type="SUPFAM" id="SSF51569">
    <property type="entry name" value="Aldolase"/>
    <property type="match status" value="1"/>
</dbReference>
<dbReference type="InterPro" id="IPR036979">
    <property type="entry name" value="CM_dom_sf"/>
</dbReference>
<proteinExistence type="predicted"/>
<dbReference type="OrthoDB" id="9780456at2"/>
<dbReference type="InterPro" id="IPR036263">
    <property type="entry name" value="Chorismate_II_sf"/>
</dbReference>
<dbReference type="InterPro" id="IPR013785">
    <property type="entry name" value="Aldolase_TIM"/>
</dbReference>
<keyword evidence="2" id="KW-0808">Transferase</keyword>
<evidence type="ECO:0000313" key="5">
    <source>
        <dbReference type="Proteomes" id="UP000298616"/>
    </source>
</evidence>
<dbReference type="Pfam" id="PF01817">
    <property type="entry name" value="CM_2"/>
    <property type="match status" value="1"/>
</dbReference>
<dbReference type="InterPro" id="IPR002701">
    <property type="entry name" value="CM_II_prokaryot"/>
</dbReference>
<evidence type="ECO:0000259" key="3">
    <source>
        <dbReference type="PROSITE" id="PS51168"/>
    </source>
</evidence>
<dbReference type="AlphaFoldDB" id="A0A4D7JT00"/>
<dbReference type="PANTHER" id="PTHR43018:SF1">
    <property type="entry name" value="PROTEIN AROA(G)"/>
    <property type="match status" value="1"/>
</dbReference>
<dbReference type="RefSeq" id="WP_137089659.1">
    <property type="nucleotide sequence ID" value="NZ_CP028923.1"/>
</dbReference>
<dbReference type="InterPro" id="IPR006218">
    <property type="entry name" value="DAHP1/KDSA"/>
</dbReference>
<dbReference type="InterPro" id="IPR052899">
    <property type="entry name" value="Class-I_DAHP_synthase"/>
</dbReference>
<organism evidence="4 5">
    <name type="scientific">Mangrovivirga cuniculi</name>
    <dbReference type="NCBI Taxonomy" id="2715131"/>
    <lineage>
        <taxon>Bacteria</taxon>
        <taxon>Pseudomonadati</taxon>
        <taxon>Bacteroidota</taxon>
        <taxon>Cytophagia</taxon>
        <taxon>Cytophagales</taxon>
        <taxon>Mangrovivirgaceae</taxon>
        <taxon>Mangrovivirga</taxon>
    </lineage>
</organism>
<dbReference type="EC" id="5.4.99.5" evidence="1"/>
<feature type="domain" description="Chorismate mutase" evidence="3">
    <location>
        <begin position="264"/>
        <end position="355"/>
    </location>
</feature>
<accession>A0A4D7JT00</accession>
<protein>
    <recommendedName>
        <fullName evidence="1">chorismate mutase</fullName>
        <ecNumber evidence="1">5.4.99.5</ecNumber>
    </recommendedName>
</protein>
<dbReference type="EMBL" id="CP028923">
    <property type="protein sequence ID" value="QCK14065.1"/>
    <property type="molecule type" value="Genomic_DNA"/>
</dbReference>
<dbReference type="Proteomes" id="UP000298616">
    <property type="component" value="Chromosome"/>
</dbReference>
<dbReference type="SUPFAM" id="SSF48600">
    <property type="entry name" value="Chorismate mutase II"/>
    <property type="match status" value="1"/>
</dbReference>
<dbReference type="Pfam" id="PF00793">
    <property type="entry name" value="DAHP_synth_1"/>
    <property type="match status" value="1"/>
</dbReference>
<evidence type="ECO:0000313" key="4">
    <source>
        <dbReference type="EMBL" id="QCK14065.1"/>
    </source>
</evidence>
<dbReference type="PANTHER" id="PTHR43018">
    <property type="entry name" value="PHOSPHO-2-DEHYDRO-3-DEOXYHEPTONATE ALDOLASE"/>
    <property type="match status" value="1"/>
</dbReference>
<sequence length="364" mass="41602">MDIKPIETWGSKTNKPFIISGPCSAETEDQLLDTCKQIKQLGINVMRAGVWKPRTRPNSFEGIGTEALQWIESVKKELNVEFAIEVANPQHVEEALKHNIDILWIGARSTVNPFTVQDIADSLKGVDIPVLIKNPINPDLALWQGAIERVAGAGIERIGAIHRGFSSFQQSKFRNEPMWQLPIELKRLMPQIPLIGDPSHIAGERDLIYDLSQKMLDLNYDGLMIETHRDPNQAWSDAKQQVSPQQLKDIIQILNTRIPNTDDESFTNKLEDLRGRIDQSDRELLEAIANRIRLVEKIGDYKKENNVAVFQVKRWDEVYKSREKWGESLGLNSDFVKELVKLLHTESIKTQTRIMNKKEDNHDS</sequence>